<evidence type="ECO:0000313" key="3">
    <source>
        <dbReference type="Proteomes" id="UP000199754"/>
    </source>
</evidence>
<dbReference type="SMART" id="SM00156">
    <property type="entry name" value="PP2Ac"/>
    <property type="match status" value="1"/>
</dbReference>
<dbReference type="EMBL" id="CP022416">
    <property type="protein sequence ID" value="ASM74617.1"/>
    <property type="molecule type" value="Genomic_DNA"/>
</dbReference>
<dbReference type="CDD" id="cd00144">
    <property type="entry name" value="MPP_PPP_family"/>
    <property type="match status" value="1"/>
</dbReference>
<accession>A0A221K6Z4</accession>
<dbReference type="InterPro" id="IPR050126">
    <property type="entry name" value="Ap4A_hydrolase"/>
</dbReference>
<dbReference type="Gene3D" id="3.60.21.10">
    <property type="match status" value="1"/>
</dbReference>
<dbReference type="Pfam" id="PF00149">
    <property type="entry name" value="Metallophos"/>
    <property type="match status" value="1"/>
</dbReference>
<dbReference type="GO" id="GO:0004722">
    <property type="term" value="F:protein serine/threonine phosphatase activity"/>
    <property type="evidence" value="ECO:0007669"/>
    <property type="project" value="UniProtKB-EC"/>
</dbReference>
<dbReference type="InterPro" id="IPR006186">
    <property type="entry name" value="Ser/Thr-sp_prot-phosphatase"/>
</dbReference>
<dbReference type="SUPFAM" id="SSF56300">
    <property type="entry name" value="Metallo-dependent phosphatases"/>
    <property type="match status" value="1"/>
</dbReference>
<dbReference type="InterPro" id="IPR029052">
    <property type="entry name" value="Metallo-depent_PP-like"/>
</dbReference>
<gene>
    <name evidence="2" type="primary">pphB</name>
    <name evidence="2" type="ORF">SULPSESMR1_04922</name>
</gene>
<dbReference type="PANTHER" id="PTHR42850">
    <property type="entry name" value="METALLOPHOSPHOESTERASE"/>
    <property type="match status" value="1"/>
</dbReference>
<dbReference type="GO" id="GO:0110154">
    <property type="term" value="P:RNA decapping"/>
    <property type="evidence" value="ECO:0007669"/>
    <property type="project" value="TreeGrafter"/>
</dbReference>
<keyword evidence="2" id="KW-0614">Plasmid</keyword>
<reference evidence="2 3" key="1">
    <citation type="submission" date="2017-07" db="EMBL/GenBank/DDBJ databases">
        <title>Genome Sequence of Sulfitobacter pseudonitzschiae Strain SMR1 Isolated from a culture of the Diatom Skeletonema marinoi.</title>
        <authorList>
            <person name="Topel M."/>
            <person name="Pinder M.I.M."/>
            <person name="Johansson O.N."/>
            <person name="Kourtchenko O."/>
            <person name="Godhe A."/>
            <person name="Clarke A.K."/>
        </authorList>
    </citation>
    <scope>NUCLEOTIDE SEQUENCE [LARGE SCALE GENOMIC DNA]</scope>
    <source>
        <strain evidence="2 3">SMR1</strain>
        <plasmid evidence="2 3">pSMR1-1</plasmid>
    </source>
</reference>
<organism evidence="2 3">
    <name type="scientific">Pseudosulfitobacter pseudonitzschiae</name>
    <dbReference type="NCBI Taxonomy" id="1402135"/>
    <lineage>
        <taxon>Bacteria</taxon>
        <taxon>Pseudomonadati</taxon>
        <taxon>Pseudomonadota</taxon>
        <taxon>Alphaproteobacteria</taxon>
        <taxon>Rhodobacterales</taxon>
        <taxon>Roseobacteraceae</taxon>
        <taxon>Pseudosulfitobacter</taxon>
    </lineage>
</organism>
<dbReference type="GO" id="GO:0005737">
    <property type="term" value="C:cytoplasm"/>
    <property type="evidence" value="ECO:0007669"/>
    <property type="project" value="TreeGrafter"/>
</dbReference>
<sequence length="260" mass="28907">MFRRLSERVRKWRTKNALLDAPAMANLRPEAPFFAVGDVHGCKDALENLIRNVDEVADGEETIVFLGDYIDRGAQSQQVLSWLFEASQTFPTQVVCLMGNHERMMLDFIDDPAGSGVHWLRHGGLDTLASFGVGFHKREMDTAMSIEIANDLEAAMPDGMQDWLRSLPLHWTSGNVHCVHAAMSPLRTIQNQRDAVLLWGHPDFLTQPRCDGNFVVHGHTIVKKATVTGHRIQIDTGAYRTGRLSAARVAAGECSFLESA</sequence>
<dbReference type="AlphaFoldDB" id="A0A221K6Z4"/>
<dbReference type="RefSeq" id="WP_240311356.1">
    <property type="nucleotide sequence ID" value="NZ_CP022416.1"/>
</dbReference>
<dbReference type="KEGG" id="spse:SULPSESMR1_04922"/>
<name>A0A221K6Z4_9RHOB</name>
<dbReference type="InterPro" id="IPR004843">
    <property type="entry name" value="Calcineurin-like_PHP"/>
</dbReference>
<geneLocation type="plasmid" evidence="2 3">
    <name>pSMR1-1</name>
</geneLocation>
<dbReference type="PANTHER" id="PTHR42850:SF4">
    <property type="entry name" value="ZINC-DEPENDENT ENDOPOLYPHOSPHATASE"/>
    <property type="match status" value="1"/>
</dbReference>
<evidence type="ECO:0000259" key="1">
    <source>
        <dbReference type="SMART" id="SM00156"/>
    </source>
</evidence>
<dbReference type="Proteomes" id="UP000199754">
    <property type="component" value="Plasmid pSMR1-1"/>
</dbReference>
<feature type="domain" description="Serine/threonine specific protein phosphatases" evidence="1">
    <location>
        <begin position="1"/>
        <end position="208"/>
    </location>
</feature>
<keyword evidence="2" id="KW-0378">Hydrolase</keyword>
<dbReference type="GO" id="GO:0008803">
    <property type="term" value="F:bis(5'-nucleosyl)-tetraphosphatase (symmetrical) activity"/>
    <property type="evidence" value="ECO:0007669"/>
    <property type="project" value="TreeGrafter"/>
</dbReference>
<protein>
    <submittedName>
        <fullName evidence="2">Serine/threonine-protein phosphatase 2</fullName>
        <ecNumber evidence="2">3.1.3.16</ecNumber>
    </submittedName>
</protein>
<keyword evidence="3" id="KW-1185">Reference proteome</keyword>
<dbReference type="EC" id="3.1.3.16" evidence="2"/>
<evidence type="ECO:0000313" key="2">
    <source>
        <dbReference type="EMBL" id="ASM74617.1"/>
    </source>
</evidence>
<dbReference type="PRINTS" id="PR00114">
    <property type="entry name" value="STPHPHTASE"/>
</dbReference>
<proteinExistence type="predicted"/>